<proteinExistence type="predicted"/>
<evidence type="ECO:0000313" key="1">
    <source>
        <dbReference type="EMBL" id="KAF2740049.1"/>
    </source>
</evidence>
<dbReference type="OrthoDB" id="4790878at2759"/>
<name>A0A9P4R6Z7_9PLEO</name>
<dbReference type="PANTHER" id="PTHR38790:SF4">
    <property type="entry name" value="2EXR DOMAIN-CONTAINING PROTEIN"/>
    <property type="match status" value="1"/>
</dbReference>
<dbReference type="EMBL" id="ML996102">
    <property type="protein sequence ID" value="KAF2740049.1"/>
    <property type="molecule type" value="Genomic_DNA"/>
</dbReference>
<evidence type="ECO:0000313" key="2">
    <source>
        <dbReference type="Proteomes" id="UP000799444"/>
    </source>
</evidence>
<comment type="caution">
    <text evidence="1">The sequence shown here is derived from an EMBL/GenBank/DDBJ whole genome shotgun (WGS) entry which is preliminary data.</text>
</comment>
<keyword evidence="2" id="KW-1185">Reference proteome</keyword>
<dbReference type="AlphaFoldDB" id="A0A9P4R6Z7"/>
<protein>
    <submittedName>
        <fullName evidence="1">Uncharacterized protein</fullName>
    </submittedName>
</protein>
<organism evidence="1 2">
    <name type="scientific">Polyplosphaeria fusca</name>
    <dbReference type="NCBI Taxonomy" id="682080"/>
    <lineage>
        <taxon>Eukaryota</taxon>
        <taxon>Fungi</taxon>
        <taxon>Dikarya</taxon>
        <taxon>Ascomycota</taxon>
        <taxon>Pezizomycotina</taxon>
        <taxon>Dothideomycetes</taxon>
        <taxon>Pleosporomycetidae</taxon>
        <taxon>Pleosporales</taxon>
        <taxon>Tetraplosphaeriaceae</taxon>
        <taxon>Polyplosphaeria</taxon>
    </lineage>
</organism>
<dbReference type="Proteomes" id="UP000799444">
    <property type="component" value="Unassembled WGS sequence"/>
</dbReference>
<dbReference type="PANTHER" id="PTHR38790">
    <property type="entry name" value="2EXR DOMAIN-CONTAINING PROTEIN-RELATED"/>
    <property type="match status" value="1"/>
</dbReference>
<accession>A0A9P4R6Z7</accession>
<sequence length="261" mass="29124">MSPCPEKCHLLALPRELRDRIYENVLTDDDGLICVATVAGANTGKEPSTQFQFLSHTDDESKQGSNQLRYVCRQLHQETCGLALGYNNLIFTSTTQFSTFLATCSPYHQSQMRTVTIQEHIIPLYGKCFPLGWTTHLVATSLCSLCRAQPNLTMYIILDYFNADTDFGDWMVFGGALQYAVRGSFPAALEESGRIRTALVAYANHCVKGLGGETVPWNLRLVPKGMGEEGFGGSTRYGLVLEGEKREKWVGQVRKWCEEGF</sequence>
<gene>
    <name evidence="1" type="ORF">EJ04DRAFT_508462</name>
</gene>
<reference evidence="1" key="1">
    <citation type="journal article" date="2020" name="Stud. Mycol.">
        <title>101 Dothideomycetes genomes: a test case for predicting lifestyles and emergence of pathogens.</title>
        <authorList>
            <person name="Haridas S."/>
            <person name="Albert R."/>
            <person name="Binder M."/>
            <person name="Bloem J."/>
            <person name="Labutti K."/>
            <person name="Salamov A."/>
            <person name="Andreopoulos B."/>
            <person name="Baker S."/>
            <person name="Barry K."/>
            <person name="Bills G."/>
            <person name="Bluhm B."/>
            <person name="Cannon C."/>
            <person name="Castanera R."/>
            <person name="Culley D."/>
            <person name="Daum C."/>
            <person name="Ezra D."/>
            <person name="Gonzalez J."/>
            <person name="Henrissat B."/>
            <person name="Kuo A."/>
            <person name="Liang C."/>
            <person name="Lipzen A."/>
            <person name="Lutzoni F."/>
            <person name="Magnuson J."/>
            <person name="Mondo S."/>
            <person name="Nolan M."/>
            <person name="Ohm R."/>
            <person name="Pangilinan J."/>
            <person name="Park H.-J."/>
            <person name="Ramirez L."/>
            <person name="Alfaro M."/>
            <person name="Sun H."/>
            <person name="Tritt A."/>
            <person name="Yoshinaga Y."/>
            <person name="Zwiers L.-H."/>
            <person name="Turgeon B."/>
            <person name="Goodwin S."/>
            <person name="Spatafora J."/>
            <person name="Crous P."/>
            <person name="Grigoriev I."/>
        </authorList>
    </citation>
    <scope>NUCLEOTIDE SEQUENCE</scope>
    <source>
        <strain evidence="1">CBS 125425</strain>
    </source>
</reference>